<dbReference type="InterPro" id="IPR004482">
    <property type="entry name" value="Mg_chelat-rel"/>
</dbReference>
<dbReference type="InterPro" id="IPR020568">
    <property type="entry name" value="Ribosomal_Su5_D2-typ_SF"/>
</dbReference>
<comment type="similarity">
    <text evidence="1">Belongs to the Mg-chelatase subunits D/I family. ComM subfamily.</text>
</comment>
<dbReference type="InterPro" id="IPR014721">
    <property type="entry name" value="Ribsml_uS5_D2-typ_fold_subgr"/>
</dbReference>
<dbReference type="InterPro" id="IPR025158">
    <property type="entry name" value="Mg_chelat-rel_C"/>
</dbReference>
<dbReference type="InterPro" id="IPR000523">
    <property type="entry name" value="Mg_chelatse_chII-like_cat_dom"/>
</dbReference>
<dbReference type="NCBIfam" id="TIGR00368">
    <property type="entry name" value="YifB family Mg chelatase-like AAA ATPase"/>
    <property type="match status" value="1"/>
</dbReference>
<dbReference type="InterPro" id="IPR027417">
    <property type="entry name" value="P-loop_NTPase"/>
</dbReference>
<evidence type="ECO:0000259" key="2">
    <source>
        <dbReference type="SMART" id="SM00382"/>
    </source>
</evidence>
<gene>
    <name evidence="3" type="ORF">A2991_00235</name>
</gene>
<dbReference type="Gene3D" id="3.30.230.10">
    <property type="match status" value="1"/>
</dbReference>
<dbReference type="GO" id="GO:0005524">
    <property type="term" value="F:ATP binding"/>
    <property type="evidence" value="ECO:0007669"/>
    <property type="project" value="InterPro"/>
</dbReference>
<proteinExistence type="inferred from homology"/>
<name>A0A1G2Q1B7_9BACT</name>
<evidence type="ECO:0000256" key="1">
    <source>
        <dbReference type="ARBA" id="ARBA00006354"/>
    </source>
</evidence>
<dbReference type="EMBL" id="MHSZ01000010">
    <property type="protein sequence ID" value="OHA53819.1"/>
    <property type="molecule type" value="Genomic_DNA"/>
</dbReference>
<dbReference type="SUPFAM" id="SSF54211">
    <property type="entry name" value="Ribosomal protein S5 domain 2-like"/>
    <property type="match status" value="1"/>
</dbReference>
<comment type="caution">
    <text evidence="3">The sequence shown here is derived from an EMBL/GenBank/DDBJ whole genome shotgun (WGS) entry which is preliminary data.</text>
</comment>
<dbReference type="PANTHER" id="PTHR32039:SF7">
    <property type="entry name" value="COMPETENCE PROTEIN COMM"/>
    <property type="match status" value="1"/>
</dbReference>
<dbReference type="SMART" id="SM00382">
    <property type="entry name" value="AAA"/>
    <property type="match status" value="1"/>
</dbReference>
<protein>
    <recommendedName>
        <fullName evidence="2">AAA+ ATPase domain-containing protein</fullName>
    </recommendedName>
</protein>
<dbReference type="InterPro" id="IPR045006">
    <property type="entry name" value="CHLI-like"/>
</dbReference>
<dbReference type="InterPro" id="IPR003593">
    <property type="entry name" value="AAA+_ATPase"/>
</dbReference>
<feature type="domain" description="AAA+ ATPase" evidence="2">
    <location>
        <begin position="217"/>
        <end position="401"/>
    </location>
</feature>
<organism evidence="3 4">
    <name type="scientific">Candidatus Terrybacteria bacterium RIFCSPLOWO2_01_FULL_58_14</name>
    <dbReference type="NCBI Taxonomy" id="1802369"/>
    <lineage>
        <taxon>Bacteria</taxon>
        <taxon>Candidatus Terryibacteriota</taxon>
    </lineage>
</organism>
<dbReference type="Gene3D" id="3.40.50.300">
    <property type="entry name" value="P-loop containing nucleotide triphosphate hydrolases"/>
    <property type="match status" value="1"/>
</dbReference>
<dbReference type="Pfam" id="PF13335">
    <property type="entry name" value="Mg_chelatase_C"/>
    <property type="match status" value="1"/>
</dbReference>
<dbReference type="Pfam" id="PF13541">
    <property type="entry name" value="ChlI"/>
    <property type="match status" value="1"/>
</dbReference>
<evidence type="ECO:0000313" key="3">
    <source>
        <dbReference type="EMBL" id="OHA53819.1"/>
    </source>
</evidence>
<accession>A0A1G2Q1B7</accession>
<dbReference type="SUPFAM" id="SSF52540">
    <property type="entry name" value="P-loop containing nucleoside triphosphate hydrolases"/>
    <property type="match status" value="1"/>
</dbReference>
<dbReference type="CDD" id="cd00009">
    <property type="entry name" value="AAA"/>
    <property type="match status" value="1"/>
</dbReference>
<dbReference type="PANTHER" id="PTHR32039">
    <property type="entry name" value="MAGNESIUM-CHELATASE SUBUNIT CHLI"/>
    <property type="match status" value="1"/>
</dbReference>
<evidence type="ECO:0000313" key="4">
    <source>
        <dbReference type="Proteomes" id="UP000177865"/>
    </source>
</evidence>
<sequence>MAAQQLLSANLDGFRARKVTVEVDLSPGLSAFKIVGLPDQAVEEARERVSSALRNSNAKPPEHHNRRVTINLAPADVRKHGTWFDLPIALAFLLASRQIALHETLIGRTLLVVGELGLDGTVRPVHGVLAAATLARELQAIFIAPEENRAEAMLIPDLTLLSASTLPQLIAALEKGEETVKSSGSPPAYPDDASDFDFGFIRGQQQAKRALEIAAAGNHHILMVGPPGAGKTLLARAFPTILPPLVAEEMIEVTTIWSVAGLLHAERPLITTPPFRSPHHSASRAALIGGGSGRASPGEVTLAHRGMLFLDELPEFPRHVLEALRQPIEDGFVTVSRSEGAMTYPARFLLLAAQNPCPCGNATDPERECTCGAGEILRYRRRVSGPMLDRIDLTVEVPRVPFAELRSDQAAESSAAIRNRIIHARERQRKRFSALAFSTNAAMPPQILKEHCRLDERGEAMLKAAHERFRLSPRALTRLLKVSRTIADLADSDTITPDHIAEAIQYRGAIQEEL</sequence>
<reference evidence="3 4" key="1">
    <citation type="journal article" date="2016" name="Nat. Commun.">
        <title>Thousands of microbial genomes shed light on interconnected biogeochemical processes in an aquifer system.</title>
        <authorList>
            <person name="Anantharaman K."/>
            <person name="Brown C.T."/>
            <person name="Hug L.A."/>
            <person name="Sharon I."/>
            <person name="Castelle C.J."/>
            <person name="Probst A.J."/>
            <person name="Thomas B.C."/>
            <person name="Singh A."/>
            <person name="Wilkins M.J."/>
            <person name="Karaoz U."/>
            <person name="Brodie E.L."/>
            <person name="Williams K.H."/>
            <person name="Hubbard S.S."/>
            <person name="Banfield J.F."/>
        </authorList>
    </citation>
    <scope>NUCLEOTIDE SEQUENCE [LARGE SCALE GENOMIC DNA]</scope>
</reference>
<dbReference type="Proteomes" id="UP000177865">
    <property type="component" value="Unassembled WGS sequence"/>
</dbReference>
<dbReference type="AlphaFoldDB" id="A0A1G2Q1B7"/>
<dbReference type="Pfam" id="PF01078">
    <property type="entry name" value="Mg_chelatase"/>
    <property type="match status" value="1"/>
</dbReference>